<dbReference type="GO" id="GO:0051604">
    <property type="term" value="P:protein maturation"/>
    <property type="evidence" value="ECO:0007669"/>
    <property type="project" value="UniProtKB-ARBA"/>
</dbReference>
<dbReference type="InterPro" id="IPR002138">
    <property type="entry name" value="Pept_C14_p10"/>
</dbReference>
<gene>
    <name evidence="5" type="ORF">RDWZM_000014</name>
</gene>
<sequence length="223" mass="25916">MMIEKDEEERKKMKKKKEEEEEEAVVVKVHDDLSYSETIALIQKESKRHDNLNLNCFVLFILSHQTISKNGSALFWCRDNCLSLELIVDQMTKPSCSMAGRPKIILMEVGHDYKTGTLAHDSLNLNPPKKPNQYLIPRYADWIMFKLSHNGYMLSHLEKNGSIYIRKLCDILRKYSQQHDLSTILTMVSGSIHQIDQTQYGNAMIQIISTLTHLIQFNYKSHE</sequence>
<evidence type="ECO:0000313" key="6">
    <source>
        <dbReference type="Proteomes" id="UP001142055"/>
    </source>
</evidence>
<keyword evidence="2" id="KW-0053">Apoptosis</keyword>
<evidence type="ECO:0000256" key="3">
    <source>
        <dbReference type="SAM" id="MobiDB-lite"/>
    </source>
</evidence>
<dbReference type="InterPro" id="IPR011600">
    <property type="entry name" value="Pept_C14_caspase"/>
</dbReference>
<dbReference type="InterPro" id="IPR015917">
    <property type="entry name" value="Pept_C14A"/>
</dbReference>
<proteinExistence type="inferred from homology"/>
<dbReference type="GO" id="GO:0006508">
    <property type="term" value="P:proteolysis"/>
    <property type="evidence" value="ECO:0007669"/>
    <property type="project" value="InterPro"/>
</dbReference>
<dbReference type="GO" id="GO:0006915">
    <property type="term" value="P:apoptotic process"/>
    <property type="evidence" value="ECO:0007669"/>
    <property type="project" value="UniProtKB-KW"/>
</dbReference>
<reference evidence="5" key="1">
    <citation type="submission" date="2022-12" db="EMBL/GenBank/DDBJ databases">
        <title>Genome assemblies of Blomia tropicalis.</title>
        <authorList>
            <person name="Cui Y."/>
        </authorList>
    </citation>
    <scope>NUCLEOTIDE SEQUENCE</scope>
    <source>
        <tissue evidence="5">Adult mites</tissue>
    </source>
</reference>
<comment type="caution">
    <text evidence="5">The sequence shown here is derived from an EMBL/GenBank/DDBJ whole genome shotgun (WGS) entry which is preliminary data.</text>
</comment>
<dbReference type="PANTHER" id="PTHR48169:SF1">
    <property type="entry name" value="ASTROCYTIC PHOSPHOPROTEIN PEA-15"/>
    <property type="match status" value="1"/>
</dbReference>
<accession>A0A9Q0RP60</accession>
<keyword evidence="6" id="KW-1185">Reference proteome</keyword>
<name>A0A9Q0RP60_BLOTA</name>
<protein>
    <recommendedName>
        <fullName evidence="4">Caspase family p10 domain-containing protein</fullName>
    </recommendedName>
</protein>
<evidence type="ECO:0000313" key="5">
    <source>
        <dbReference type="EMBL" id="KAJ6221469.1"/>
    </source>
</evidence>
<feature type="domain" description="Caspase family p10" evidence="4">
    <location>
        <begin position="132"/>
        <end position="192"/>
    </location>
</feature>
<dbReference type="SUPFAM" id="SSF52129">
    <property type="entry name" value="Caspase-like"/>
    <property type="match status" value="1"/>
</dbReference>
<dbReference type="PANTHER" id="PTHR48169">
    <property type="entry name" value="DED DOMAIN-CONTAINING PROTEIN"/>
    <property type="match status" value="1"/>
</dbReference>
<organism evidence="5 6">
    <name type="scientific">Blomia tropicalis</name>
    <name type="common">Mite</name>
    <dbReference type="NCBI Taxonomy" id="40697"/>
    <lineage>
        <taxon>Eukaryota</taxon>
        <taxon>Metazoa</taxon>
        <taxon>Ecdysozoa</taxon>
        <taxon>Arthropoda</taxon>
        <taxon>Chelicerata</taxon>
        <taxon>Arachnida</taxon>
        <taxon>Acari</taxon>
        <taxon>Acariformes</taxon>
        <taxon>Sarcoptiformes</taxon>
        <taxon>Astigmata</taxon>
        <taxon>Glycyphagoidea</taxon>
        <taxon>Echimyopodidae</taxon>
        <taxon>Blomia</taxon>
    </lineage>
</organism>
<dbReference type="GO" id="GO:0004197">
    <property type="term" value="F:cysteine-type endopeptidase activity"/>
    <property type="evidence" value="ECO:0007669"/>
    <property type="project" value="InterPro"/>
</dbReference>
<dbReference type="Proteomes" id="UP001142055">
    <property type="component" value="Chromosome 1"/>
</dbReference>
<evidence type="ECO:0000256" key="2">
    <source>
        <dbReference type="ARBA" id="ARBA00022703"/>
    </source>
</evidence>
<feature type="region of interest" description="Disordered" evidence="3">
    <location>
        <begin position="1"/>
        <end position="21"/>
    </location>
</feature>
<dbReference type="AlphaFoldDB" id="A0A9Q0RP60"/>
<dbReference type="Pfam" id="PF00656">
    <property type="entry name" value="Peptidase_C14"/>
    <property type="match status" value="1"/>
</dbReference>
<dbReference type="Gene3D" id="3.40.50.1460">
    <property type="match status" value="1"/>
</dbReference>
<dbReference type="SMART" id="SM00115">
    <property type="entry name" value="CASc"/>
    <property type="match status" value="1"/>
</dbReference>
<evidence type="ECO:0000256" key="1">
    <source>
        <dbReference type="ARBA" id="ARBA00010134"/>
    </source>
</evidence>
<evidence type="ECO:0000259" key="4">
    <source>
        <dbReference type="PROSITE" id="PS50207"/>
    </source>
</evidence>
<dbReference type="GO" id="GO:0043067">
    <property type="term" value="P:regulation of programmed cell death"/>
    <property type="evidence" value="ECO:0007669"/>
    <property type="project" value="UniProtKB-ARBA"/>
</dbReference>
<dbReference type="InterPro" id="IPR029030">
    <property type="entry name" value="Caspase-like_dom_sf"/>
</dbReference>
<comment type="similarity">
    <text evidence="1">Belongs to the peptidase C14A family.</text>
</comment>
<dbReference type="PROSITE" id="PS50207">
    <property type="entry name" value="CASPASE_P10"/>
    <property type="match status" value="1"/>
</dbReference>
<dbReference type="EMBL" id="JAPWDV010000001">
    <property type="protein sequence ID" value="KAJ6221469.1"/>
    <property type="molecule type" value="Genomic_DNA"/>
</dbReference>